<keyword evidence="1" id="KW-0732">Signal</keyword>
<gene>
    <name evidence="2" type="ORF">B4088_3692</name>
</gene>
<dbReference type="PATRIC" id="fig|1396.535.peg.6410"/>
<comment type="caution">
    <text evidence="2">The sequence shown here is derived from an EMBL/GenBank/DDBJ whole genome shotgun (WGS) entry which is preliminary data.</text>
</comment>
<dbReference type="AlphaFoldDB" id="A0A161T3B0"/>
<dbReference type="Proteomes" id="UP000076482">
    <property type="component" value="Unassembled WGS sequence"/>
</dbReference>
<accession>A0A161T3B0</accession>
<proteinExistence type="predicted"/>
<evidence type="ECO:0000313" key="3">
    <source>
        <dbReference type="Proteomes" id="UP000076482"/>
    </source>
</evidence>
<feature type="signal peptide" evidence="1">
    <location>
        <begin position="1"/>
        <end position="24"/>
    </location>
</feature>
<sequence length="160" mass="18640">MPIKHYYKKTSLFIIVLLSFNLVACSNKRPTIDTSNKEYSFETAEKYGDVIQKNDTVYNIEKLDTFIKKYNSNKSHAIRITRFNEKDEPLIIDLTVKKGRETTSLYYDVDYSKISDRNTENKKNQYSNNTCQKISKKVSSTAITYQLQCPDIIDLVKVPK</sequence>
<name>A0A161T3B0_BACCE</name>
<evidence type="ECO:0000256" key="1">
    <source>
        <dbReference type="SAM" id="SignalP"/>
    </source>
</evidence>
<dbReference type="EMBL" id="LJKE01000063">
    <property type="protein sequence ID" value="KZD62176.1"/>
    <property type="molecule type" value="Genomic_DNA"/>
</dbReference>
<organism evidence="2 3">
    <name type="scientific">Bacillus cereus</name>
    <dbReference type="NCBI Taxonomy" id="1396"/>
    <lineage>
        <taxon>Bacteria</taxon>
        <taxon>Bacillati</taxon>
        <taxon>Bacillota</taxon>
        <taxon>Bacilli</taxon>
        <taxon>Bacillales</taxon>
        <taxon>Bacillaceae</taxon>
        <taxon>Bacillus</taxon>
        <taxon>Bacillus cereus group</taxon>
    </lineage>
</organism>
<evidence type="ECO:0000313" key="2">
    <source>
        <dbReference type="EMBL" id="KZD62176.1"/>
    </source>
</evidence>
<protein>
    <recommendedName>
        <fullName evidence="4">DUF4362 domain-containing protein</fullName>
    </recommendedName>
</protein>
<feature type="chain" id="PRO_5038367276" description="DUF4362 domain-containing protein" evidence="1">
    <location>
        <begin position="25"/>
        <end position="160"/>
    </location>
</feature>
<dbReference type="RefSeq" id="WP_080467693.1">
    <property type="nucleotide sequence ID" value="NZ_LJKE01000063.1"/>
</dbReference>
<reference evidence="2 3" key="1">
    <citation type="submission" date="2015-09" db="EMBL/GenBank/DDBJ databases">
        <title>Bacillus cereus food isolates.</title>
        <authorList>
            <person name="Boekhorst J."/>
        </authorList>
    </citation>
    <scope>NUCLEOTIDE SEQUENCE [LARGE SCALE GENOMIC DNA]</scope>
    <source>
        <strain evidence="2 3">B4088</strain>
    </source>
</reference>
<evidence type="ECO:0008006" key="4">
    <source>
        <dbReference type="Google" id="ProtNLM"/>
    </source>
</evidence>